<dbReference type="OrthoDB" id="1188001at2"/>
<comment type="caution">
    <text evidence="3">The sequence shown here is derived from an EMBL/GenBank/DDBJ whole genome shotgun (WGS) entry which is preliminary data.</text>
</comment>
<dbReference type="InterPro" id="IPR016130">
    <property type="entry name" value="Tyr_Pase_AS"/>
</dbReference>
<dbReference type="Pfam" id="PF13350">
    <property type="entry name" value="Y_phosphatase3"/>
    <property type="match status" value="1"/>
</dbReference>
<dbReference type="PROSITE" id="PS50056">
    <property type="entry name" value="TYR_PHOSPHATASE_2"/>
    <property type="match status" value="1"/>
</dbReference>
<organism evidence="3 4">
    <name type="scientific">Paenibacillus nanensis</name>
    <dbReference type="NCBI Taxonomy" id="393251"/>
    <lineage>
        <taxon>Bacteria</taxon>
        <taxon>Bacillati</taxon>
        <taxon>Bacillota</taxon>
        <taxon>Bacilli</taxon>
        <taxon>Bacillales</taxon>
        <taxon>Paenibacillaceae</taxon>
        <taxon>Paenibacillus</taxon>
    </lineage>
</organism>
<comment type="similarity">
    <text evidence="1">Belongs to the protein-tyrosine phosphatase family.</text>
</comment>
<dbReference type="PANTHER" id="PTHR31126:SF1">
    <property type="entry name" value="TYROSINE SPECIFIC PROTEIN PHOSPHATASES DOMAIN-CONTAINING PROTEIN"/>
    <property type="match status" value="1"/>
</dbReference>
<dbReference type="InterPro" id="IPR000387">
    <property type="entry name" value="Tyr_Pase_dom"/>
</dbReference>
<keyword evidence="4" id="KW-1185">Reference proteome</keyword>
<dbReference type="RefSeq" id="WP_119601017.1">
    <property type="nucleotide sequence ID" value="NZ_QXQA01000011.1"/>
</dbReference>
<accession>A0A3A1USP4</accession>
<dbReference type="InterPro" id="IPR026893">
    <property type="entry name" value="Tyr/Ser_Pase_IphP-type"/>
</dbReference>
<evidence type="ECO:0000259" key="2">
    <source>
        <dbReference type="PROSITE" id="PS50056"/>
    </source>
</evidence>
<dbReference type="GO" id="GO:0004721">
    <property type="term" value="F:phosphoprotein phosphatase activity"/>
    <property type="evidence" value="ECO:0007669"/>
    <property type="project" value="InterPro"/>
</dbReference>
<protein>
    <submittedName>
        <fullName evidence="3">Tyrosine-protein phosphatase</fullName>
    </submittedName>
</protein>
<dbReference type="PANTHER" id="PTHR31126">
    <property type="entry name" value="TYROSINE-PROTEIN PHOSPHATASE"/>
    <property type="match status" value="1"/>
</dbReference>
<sequence>MSIQEQISTTQTQGIRKVMLERVDGEQLRLSWRPPLTVSKVTICRSDAANLAEETAHLVAVVTQAQELTFKDPKPNGRSYYFVKFEGGETVAVAERIIPLKGALNFRDLGGYRTADGRAVKWGKLYRSAGLSLLTEEDLAYLQTLELAWICDLRSDAELAVSPSPAIGDAANEQLSFLASANPEEMMAGRAITIDMLAHMNRGMVSNTALTAEYFRKLLQREGKPTLFHCAAGKDRTGFIASVVLQALGVGREDILEDYAITNQFSERFKEQMSGQRDTHAEMLGKLDPEVIHALMMAKPDYLAASFEEIDARYGNFKGYWVTGLGLSMEELARLRSLYLE</sequence>
<evidence type="ECO:0000313" key="3">
    <source>
        <dbReference type="EMBL" id="RIX51284.1"/>
    </source>
</evidence>
<evidence type="ECO:0000313" key="4">
    <source>
        <dbReference type="Proteomes" id="UP000266482"/>
    </source>
</evidence>
<evidence type="ECO:0000256" key="1">
    <source>
        <dbReference type="ARBA" id="ARBA00009580"/>
    </source>
</evidence>
<dbReference type="AlphaFoldDB" id="A0A3A1USP4"/>
<dbReference type="EMBL" id="QXQA01000011">
    <property type="protein sequence ID" value="RIX51284.1"/>
    <property type="molecule type" value="Genomic_DNA"/>
</dbReference>
<dbReference type="Proteomes" id="UP000266482">
    <property type="component" value="Unassembled WGS sequence"/>
</dbReference>
<gene>
    <name evidence="3" type="ORF">D3P08_17610</name>
</gene>
<feature type="domain" description="Tyrosine specific protein phosphatases" evidence="2">
    <location>
        <begin position="212"/>
        <end position="284"/>
    </location>
</feature>
<dbReference type="PROSITE" id="PS00383">
    <property type="entry name" value="TYR_PHOSPHATASE_1"/>
    <property type="match status" value="1"/>
</dbReference>
<reference evidence="3 4" key="1">
    <citation type="submission" date="2018-09" db="EMBL/GenBank/DDBJ databases">
        <title>Paenibacillus aracenensis nov. sp. isolated from a cave in southern Spain.</title>
        <authorList>
            <person name="Jurado V."/>
            <person name="Gutierrez-Patricio S."/>
            <person name="Gonzalez-Pimentel J.L."/>
            <person name="Miller A.Z."/>
            <person name="Laiz L."/>
            <person name="Saiz-Jimenez C."/>
        </authorList>
    </citation>
    <scope>NUCLEOTIDE SEQUENCE [LARGE SCALE GENOMIC DNA]</scope>
    <source>
        <strain evidence="3 4">DSM 22867</strain>
    </source>
</reference>
<dbReference type="Gene3D" id="3.90.190.10">
    <property type="entry name" value="Protein tyrosine phosphatase superfamily"/>
    <property type="match status" value="1"/>
</dbReference>
<proteinExistence type="inferred from homology"/>
<name>A0A3A1USP4_9BACL</name>
<dbReference type="SUPFAM" id="SSF52799">
    <property type="entry name" value="(Phosphotyrosine protein) phosphatases II"/>
    <property type="match status" value="1"/>
</dbReference>
<dbReference type="InterPro" id="IPR029021">
    <property type="entry name" value="Prot-tyrosine_phosphatase-like"/>
</dbReference>